<dbReference type="STRING" id="692275.M3DDC7"/>
<dbReference type="OMA" id="FDMVPQP"/>
<dbReference type="eggNOG" id="ENOG502QUGY">
    <property type="taxonomic scope" value="Eukaryota"/>
</dbReference>
<dbReference type="InterPro" id="IPR014710">
    <property type="entry name" value="RmlC-like_jellyroll"/>
</dbReference>
<name>M3DDC7_SPHMS</name>
<sequence length="348" mass="37928">MASTQRAPGVPGKPYVISSQEGESIYIPLSKSATRLLVTGKETDNAFAVIGSSGSQGDPVGFHYHKHTHDIFICLKGNVNVWANDEARTMSPGDFASVPPNVVHQYQLTGNHSEMLGLIVPGGWEEFFRFIGESYGGPLWPLDDERNPLEVLVPKLKAASEQFDMTPVHDKKEFDPQPWKGTEHALPGKLEPYFLKHGTGPAYAAGGALVRPLITTAESDGKFVIATIEGVSHHSKQDVFASGRKLKFAETHHAFQITEGHVEFQVGSSPPSHLHAGELVYVPKATPFSYHIRSRYAKLYAFASGKGLAELLIKAGEKHGLPTPPEKASEVKTEHLHSLASEFGHEVV</sequence>
<dbReference type="Pfam" id="PF07883">
    <property type="entry name" value="Cupin_2"/>
    <property type="match status" value="1"/>
</dbReference>
<feature type="domain" description="Cupin type-2" evidence="1">
    <location>
        <begin position="60"/>
        <end position="112"/>
    </location>
</feature>
<dbReference type="SUPFAM" id="SSF51182">
    <property type="entry name" value="RmlC-like cupins"/>
    <property type="match status" value="1"/>
</dbReference>
<keyword evidence="3" id="KW-1185">Reference proteome</keyword>
<dbReference type="InterPro" id="IPR013096">
    <property type="entry name" value="Cupin_2"/>
</dbReference>
<dbReference type="Gene3D" id="2.60.120.10">
    <property type="entry name" value="Jelly Rolls"/>
    <property type="match status" value="2"/>
</dbReference>
<dbReference type="GeneID" id="27907398"/>
<protein>
    <submittedName>
        <fullName evidence="2">RmlC-like cupin</fullName>
    </submittedName>
</protein>
<dbReference type="Proteomes" id="UP000016931">
    <property type="component" value="Unassembled WGS sequence"/>
</dbReference>
<dbReference type="AlphaFoldDB" id="M3DDC7"/>
<evidence type="ECO:0000313" key="2">
    <source>
        <dbReference type="EMBL" id="EMF15829.1"/>
    </source>
</evidence>
<dbReference type="CDD" id="cd02215">
    <property type="entry name" value="cupin_QDO_N_C"/>
    <property type="match status" value="1"/>
</dbReference>
<dbReference type="PANTHER" id="PTHR36440">
    <property type="entry name" value="PUTATIVE (AFU_ORTHOLOGUE AFUA_8G07350)-RELATED"/>
    <property type="match status" value="1"/>
</dbReference>
<reference evidence="2 3" key="1">
    <citation type="journal article" date="2012" name="PLoS Pathog.">
        <title>Diverse lifestyles and strategies of plant pathogenesis encoded in the genomes of eighteen Dothideomycetes fungi.</title>
        <authorList>
            <person name="Ohm R.A."/>
            <person name="Feau N."/>
            <person name="Henrissat B."/>
            <person name="Schoch C.L."/>
            <person name="Horwitz B.A."/>
            <person name="Barry K.W."/>
            <person name="Condon B.J."/>
            <person name="Copeland A.C."/>
            <person name="Dhillon B."/>
            <person name="Glaser F."/>
            <person name="Hesse C.N."/>
            <person name="Kosti I."/>
            <person name="LaButti K."/>
            <person name="Lindquist E.A."/>
            <person name="Lucas S."/>
            <person name="Salamov A.A."/>
            <person name="Bradshaw R.E."/>
            <person name="Ciuffetti L."/>
            <person name="Hamelin R.C."/>
            <person name="Kema G.H.J."/>
            <person name="Lawrence C."/>
            <person name="Scott J.A."/>
            <person name="Spatafora J.W."/>
            <person name="Turgeon B.G."/>
            <person name="de Wit P.J.G.M."/>
            <person name="Zhong S."/>
            <person name="Goodwin S.B."/>
            <person name="Grigoriev I.V."/>
        </authorList>
    </citation>
    <scope>NUCLEOTIDE SEQUENCE [LARGE SCALE GENOMIC DNA]</scope>
    <source>
        <strain evidence="2 3">SO2202</strain>
    </source>
</reference>
<dbReference type="InterPro" id="IPR053146">
    <property type="entry name" value="QDO-like"/>
</dbReference>
<dbReference type="OrthoDB" id="2588190at2759"/>
<evidence type="ECO:0000259" key="1">
    <source>
        <dbReference type="Pfam" id="PF07883"/>
    </source>
</evidence>
<dbReference type="EMBL" id="KB456261">
    <property type="protein sequence ID" value="EMF15829.1"/>
    <property type="molecule type" value="Genomic_DNA"/>
</dbReference>
<dbReference type="RefSeq" id="XP_016763950.1">
    <property type="nucleotide sequence ID" value="XM_016910261.1"/>
</dbReference>
<dbReference type="HOGENOM" id="CLU_071636_0_0_1"/>
<gene>
    <name evidence="2" type="ORF">SEPMUDRAFT_80987</name>
</gene>
<accession>M3DDC7</accession>
<organism evidence="2 3">
    <name type="scientific">Sphaerulina musiva (strain SO2202)</name>
    <name type="common">Poplar stem canker fungus</name>
    <name type="synonym">Septoria musiva</name>
    <dbReference type="NCBI Taxonomy" id="692275"/>
    <lineage>
        <taxon>Eukaryota</taxon>
        <taxon>Fungi</taxon>
        <taxon>Dikarya</taxon>
        <taxon>Ascomycota</taxon>
        <taxon>Pezizomycotina</taxon>
        <taxon>Dothideomycetes</taxon>
        <taxon>Dothideomycetidae</taxon>
        <taxon>Mycosphaerellales</taxon>
        <taxon>Mycosphaerellaceae</taxon>
        <taxon>Sphaerulina</taxon>
    </lineage>
</organism>
<dbReference type="InterPro" id="IPR011051">
    <property type="entry name" value="RmlC_Cupin_sf"/>
</dbReference>
<evidence type="ECO:0000313" key="3">
    <source>
        <dbReference type="Proteomes" id="UP000016931"/>
    </source>
</evidence>
<dbReference type="PANTHER" id="PTHR36440:SF1">
    <property type="entry name" value="PUTATIVE (AFU_ORTHOLOGUE AFUA_8G07350)-RELATED"/>
    <property type="match status" value="1"/>
</dbReference>
<proteinExistence type="predicted"/>